<evidence type="ECO:0000313" key="2">
    <source>
        <dbReference type="EMBL" id="KAK8093325.1"/>
    </source>
</evidence>
<comment type="caution">
    <text evidence="2">The sequence shown here is derived from an EMBL/GenBank/DDBJ whole genome shotgun (WGS) entry which is preliminary data.</text>
</comment>
<dbReference type="EMBL" id="JAQQWN010000002">
    <property type="protein sequence ID" value="KAK8093325.1"/>
    <property type="molecule type" value="Genomic_DNA"/>
</dbReference>
<feature type="region of interest" description="Disordered" evidence="1">
    <location>
        <begin position="1"/>
        <end position="30"/>
    </location>
</feature>
<accession>A0ABR1X9J0</accession>
<dbReference type="GeneID" id="92037385"/>
<name>A0ABR1X9J0_9PEZI</name>
<proteinExistence type="predicted"/>
<evidence type="ECO:0000313" key="3">
    <source>
        <dbReference type="Proteomes" id="UP001433268"/>
    </source>
</evidence>
<keyword evidence="3" id="KW-1185">Reference proteome</keyword>
<sequence length="103" mass="10975">MKAVRLLDPGSLVPRKGQGVGVEGQEKGGEEELVHLGRRSTDMNGILEETRLELVSGRWLSPKKPLARVVRGICHGVMRAFACDPPRGPAHAAVESSSSPPAV</sequence>
<gene>
    <name evidence="2" type="ORF">PG997_000010</name>
</gene>
<dbReference type="RefSeq" id="XP_066674098.1">
    <property type="nucleotide sequence ID" value="XM_066804325.1"/>
</dbReference>
<dbReference type="Proteomes" id="UP001433268">
    <property type="component" value="Unassembled WGS sequence"/>
</dbReference>
<evidence type="ECO:0000256" key="1">
    <source>
        <dbReference type="SAM" id="MobiDB-lite"/>
    </source>
</evidence>
<organism evidence="2 3">
    <name type="scientific">Apiospora hydei</name>
    <dbReference type="NCBI Taxonomy" id="1337664"/>
    <lineage>
        <taxon>Eukaryota</taxon>
        <taxon>Fungi</taxon>
        <taxon>Dikarya</taxon>
        <taxon>Ascomycota</taxon>
        <taxon>Pezizomycotina</taxon>
        <taxon>Sordariomycetes</taxon>
        <taxon>Xylariomycetidae</taxon>
        <taxon>Amphisphaeriales</taxon>
        <taxon>Apiosporaceae</taxon>
        <taxon>Apiospora</taxon>
    </lineage>
</organism>
<reference evidence="2 3" key="1">
    <citation type="submission" date="2023-01" db="EMBL/GenBank/DDBJ databases">
        <title>Analysis of 21 Apiospora genomes using comparative genomics revels a genus with tremendous synthesis potential of carbohydrate active enzymes and secondary metabolites.</title>
        <authorList>
            <person name="Sorensen T."/>
        </authorList>
    </citation>
    <scope>NUCLEOTIDE SEQUENCE [LARGE SCALE GENOMIC DNA]</scope>
    <source>
        <strain evidence="2 3">CBS 114990</strain>
    </source>
</reference>
<protein>
    <submittedName>
        <fullName evidence="2">Uncharacterized protein</fullName>
    </submittedName>
</protein>